<evidence type="ECO:0000256" key="6">
    <source>
        <dbReference type="ARBA" id="ARBA00022691"/>
    </source>
</evidence>
<dbReference type="InterPro" id="IPR013785">
    <property type="entry name" value="Aldolase_TIM"/>
</dbReference>
<dbReference type="SUPFAM" id="SSF52413">
    <property type="entry name" value="UDP-glucose/GDP-mannose dehydrogenase C-terminal domain"/>
    <property type="match status" value="1"/>
</dbReference>
<dbReference type="Proteomes" id="UP001519308">
    <property type="component" value="Unassembled WGS sequence"/>
</dbReference>
<comment type="cofactor">
    <cofactor evidence="1">
        <name>[4Fe-4S] cluster</name>
        <dbReference type="ChEBI" id="CHEBI:49883"/>
    </cofactor>
</comment>
<dbReference type="CDD" id="cd01335">
    <property type="entry name" value="Radical_SAM"/>
    <property type="match status" value="1"/>
</dbReference>
<dbReference type="Pfam" id="PF13353">
    <property type="entry name" value="Fer4_12"/>
    <property type="match status" value="1"/>
</dbReference>
<gene>
    <name evidence="14" type="ORF">J2Z44_001394</name>
</gene>
<evidence type="ECO:0000256" key="11">
    <source>
        <dbReference type="ARBA" id="ARBA00047365"/>
    </source>
</evidence>
<dbReference type="NCBIfam" id="TIGR02491">
    <property type="entry name" value="NrdG"/>
    <property type="match status" value="1"/>
</dbReference>
<dbReference type="SFLD" id="SFLDS00029">
    <property type="entry name" value="Radical_SAM"/>
    <property type="match status" value="1"/>
</dbReference>
<keyword evidence="6" id="KW-0949">S-adenosyl-L-methionine</keyword>
<keyword evidence="5" id="KW-0004">4Fe-4S</keyword>
<dbReference type="InterPro" id="IPR007197">
    <property type="entry name" value="rSAM"/>
</dbReference>
<dbReference type="EMBL" id="JAGGLL010000009">
    <property type="protein sequence ID" value="MBP2021598.1"/>
    <property type="molecule type" value="Genomic_DNA"/>
</dbReference>
<evidence type="ECO:0000313" key="14">
    <source>
        <dbReference type="EMBL" id="MBP2021598.1"/>
    </source>
</evidence>
<dbReference type="PANTHER" id="PTHR30352:SF2">
    <property type="entry name" value="ANAEROBIC RIBONUCLEOSIDE-TRIPHOSPHATE REDUCTASE-ACTIVATING PROTEIN"/>
    <property type="match status" value="1"/>
</dbReference>
<evidence type="ECO:0000259" key="13">
    <source>
        <dbReference type="PROSITE" id="PS51918"/>
    </source>
</evidence>
<comment type="similarity">
    <text evidence="3 12">Belongs to the organic radical-activating enzymes family.</text>
</comment>
<sequence>MKIKVSNIINDSIVDGPGIRLAVFTQGCTHNCKGCHNPQTHDISGGHPVDMEDIIEMVNKNPLLDGITITGGEPFLQSKELSSLAKEIKKLGLNVMVYTGYTWEELMRSYEVHESFLKEIDVLVDGRFMPELRSLDLKYRGSSNQRIIDVKKSLEFKIIKKFEL</sequence>
<dbReference type="InterPro" id="IPR058240">
    <property type="entry name" value="rSAM_sf"/>
</dbReference>
<reference evidence="14 15" key="1">
    <citation type="submission" date="2021-03" db="EMBL/GenBank/DDBJ databases">
        <title>Genomic Encyclopedia of Type Strains, Phase IV (KMG-IV): sequencing the most valuable type-strain genomes for metagenomic binning, comparative biology and taxonomic classification.</title>
        <authorList>
            <person name="Goeker M."/>
        </authorList>
    </citation>
    <scope>NUCLEOTIDE SEQUENCE [LARGE SCALE GENOMIC DNA]</scope>
    <source>
        <strain evidence="14 15">DSM 28650</strain>
    </source>
</reference>
<comment type="catalytic activity">
    <reaction evidence="11">
        <text>glycyl-[protein] + reduced [flavodoxin] + S-adenosyl-L-methionine = glycin-2-yl radical-[protein] + semiquinone [flavodoxin] + 5'-deoxyadenosine + L-methionine + H(+)</text>
        <dbReference type="Rhea" id="RHEA:61976"/>
        <dbReference type="Rhea" id="RHEA-COMP:10622"/>
        <dbReference type="Rhea" id="RHEA-COMP:14480"/>
        <dbReference type="Rhea" id="RHEA-COMP:15993"/>
        <dbReference type="Rhea" id="RHEA-COMP:15994"/>
        <dbReference type="ChEBI" id="CHEBI:15378"/>
        <dbReference type="ChEBI" id="CHEBI:17319"/>
        <dbReference type="ChEBI" id="CHEBI:29947"/>
        <dbReference type="ChEBI" id="CHEBI:32722"/>
        <dbReference type="ChEBI" id="CHEBI:57618"/>
        <dbReference type="ChEBI" id="CHEBI:57844"/>
        <dbReference type="ChEBI" id="CHEBI:59789"/>
        <dbReference type="ChEBI" id="CHEBI:140311"/>
    </reaction>
</comment>
<organism evidence="14 15">
    <name type="scientific">Clostridium punense</name>
    <dbReference type="NCBI Taxonomy" id="1054297"/>
    <lineage>
        <taxon>Bacteria</taxon>
        <taxon>Bacillati</taxon>
        <taxon>Bacillota</taxon>
        <taxon>Clostridia</taxon>
        <taxon>Eubacteriales</taxon>
        <taxon>Clostridiaceae</taxon>
        <taxon>Clostridium</taxon>
    </lineage>
</organism>
<keyword evidence="9" id="KW-0408">Iron</keyword>
<evidence type="ECO:0000256" key="5">
    <source>
        <dbReference type="ARBA" id="ARBA00022485"/>
    </source>
</evidence>
<dbReference type="InterPro" id="IPR034457">
    <property type="entry name" value="Organic_radical-activating"/>
</dbReference>
<comment type="function">
    <text evidence="2 12">Activation of anaerobic ribonucleoside-triphosphate reductase under anaerobic conditions by generation of an organic free radical, using S-adenosylmethionine and reduced flavodoxin as cosubstrates to produce 5'-deoxy-adenosine.</text>
</comment>
<keyword evidence="8 12" id="KW-0560">Oxidoreductase</keyword>
<evidence type="ECO:0000256" key="1">
    <source>
        <dbReference type="ARBA" id="ARBA00001966"/>
    </source>
</evidence>
<dbReference type="SFLD" id="SFLDG01063">
    <property type="entry name" value="activating_enzymes__group_1"/>
    <property type="match status" value="1"/>
</dbReference>
<dbReference type="RefSeq" id="WP_021285757.1">
    <property type="nucleotide sequence ID" value="NZ_JAGGLL010000009.1"/>
</dbReference>
<keyword evidence="10" id="KW-0411">Iron-sulfur</keyword>
<proteinExistence type="inferred from homology"/>
<evidence type="ECO:0000256" key="4">
    <source>
        <dbReference type="ARBA" id="ARBA00014281"/>
    </source>
</evidence>
<name>A0ABS4K1F7_9CLOT</name>
<dbReference type="PIRSF" id="PIRSF000368">
    <property type="entry name" value="NrdG"/>
    <property type="match status" value="1"/>
</dbReference>
<evidence type="ECO:0000256" key="10">
    <source>
        <dbReference type="ARBA" id="ARBA00023014"/>
    </source>
</evidence>
<dbReference type="SFLD" id="SFLDG01066">
    <property type="entry name" value="organic_radical-activating_enz"/>
    <property type="match status" value="1"/>
</dbReference>
<evidence type="ECO:0000256" key="9">
    <source>
        <dbReference type="ARBA" id="ARBA00023004"/>
    </source>
</evidence>
<dbReference type="Gene3D" id="3.20.20.70">
    <property type="entry name" value="Aldolase class I"/>
    <property type="match status" value="1"/>
</dbReference>
<evidence type="ECO:0000256" key="8">
    <source>
        <dbReference type="ARBA" id="ARBA00023002"/>
    </source>
</evidence>
<dbReference type="GO" id="GO:0043365">
    <property type="term" value="F:[formate-C-acetyltransferase]-activating enzyme activity"/>
    <property type="evidence" value="ECO:0007669"/>
    <property type="project" value="UniProtKB-EC"/>
</dbReference>
<evidence type="ECO:0000256" key="3">
    <source>
        <dbReference type="ARBA" id="ARBA00009777"/>
    </source>
</evidence>
<dbReference type="InterPro" id="IPR001989">
    <property type="entry name" value="Radical_activat_CS"/>
</dbReference>
<dbReference type="InterPro" id="IPR036220">
    <property type="entry name" value="UDP-Glc/GDP-Man_DH_C_sf"/>
</dbReference>
<keyword evidence="7" id="KW-0479">Metal-binding</keyword>
<evidence type="ECO:0000313" key="15">
    <source>
        <dbReference type="Proteomes" id="UP001519308"/>
    </source>
</evidence>
<dbReference type="SUPFAM" id="SSF102114">
    <property type="entry name" value="Radical SAM enzymes"/>
    <property type="match status" value="1"/>
</dbReference>
<dbReference type="PROSITE" id="PS01087">
    <property type="entry name" value="RADICAL_ACTIVATING"/>
    <property type="match status" value="1"/>
</dbReference>
<dbReference type="PROSITE" id="PS51918">
    <property type="entry name" value="RADICAL_SAM"/>
    <property type="match status" value="1"/>
</dbReference>
<dbReference type="SFLD" id="SFLDF00299">
    <property type="entry name" value="anaerobic_ribonucleoside-triph"/>
    <property type="match status" value="1"/>
</dbReference>
<evidence type="ECO:0000256" key="7">
    <source>
        <dbReference type="ARBA" id="ARBA00022723"/>
    </source>
</evidence>
<dbReference type="PANTHER" id="PTHR30352">
    <property type="entry name" value="PYRUVATE FORMATE-LYASE-ACTIVATING ENZYME"/>
    <property type="match status" value="1"/>
</dbReference>
<comment type="caution">
    <text evidence="14">The sequence shown here is derived from an EMBL/GenBank/DDBJ whole genome shotgun (WGS) entry which is preliminary data.</text>
</comment>
<protein>
    <recommendedName>
        <fullName evidence="4 12">Anaerobic ribonucleoside-triphosphate reductase-activating protein</fullName>
        <ecNumber evidence="12">1.97.1.-</ecNumber>
    </recommendedName>
</protein>
<dbReference type="EC" id="1.97.1.-" evidence="12"/>
<feature type="domain" description="Radical SAM core" evidence="13">
    <location>
        <begin position="14"/>
        <end position="164"/>
    </location>
</feature>
<evidence type="ECO:0000256" key="12">
    <source>
        <dbReference type="PIRNR" id="PIRNR000368"/>
    </source>
</evidence>
<accession>A0ABS4K1F7</accession>
<evidence type="ECO:0000256" key="2">
    <source>
        <dbReference type="ARBA" id="ARBA00003852"/>
    </source>
</evidence>
<keyword evidence="15" id="KW-1185">Reference proteome</keyword>
<dbReference type="InterPro" id="IPR012837">
    <property type="entry name" value="NrdG"/>
</dbReference>